<reference evidence="1 2" key="1">
    <citation type="journal article" date="2018" name="Syst. Appl. Microbiol.">
        <title>Pseudomonas silesiensis sp. nov. strain A3T isolated from a biological pesticide sewage treatment plant and analysis of the complete genome sequence.</title>
        <authorList>
            <person name="Kaminski M.A."/>
            <person name="Furmanczyk E.M."/>
            <person name="Sobczak A."/>
            <person name="Dziembowski A."/>
            <person name="Lipinski L."/>
        </authorList>
    </citation>
    <scope>NUCLEOTIDE SEQUENCE [LARGE SCALE GENOMIC DNA]</scope>
    <source>
        <strain evidence="1 2">A3</strain>
    </source>
</reference>
<gene>
    <name evidence="1" type="ORF">PMA3_29455</name>
</gene>
<proteinExistence type="predicted"/>
<dbReference type="STRING" id="1853130.PMA3_29455"/>
<dbReference type="Pfam" id="PF11720">
    <property type="entry name" value="Inhibitor_I78"/>
    <property type="match status" value="1"/>
</dbReference>
<name>A0A191Z1M8_9PSED</name>
<protein>
    <submittedName>
        <fullName evidence="1">Peptidase inhibitor</fullName>
    </submittedName>
</protein>
<evidence type="ECO:0000313" key="2">
    <source>
        <dbReference type="Proteomes" id="UP000078354"/>
    </source>
</evidence>
<dbReference type="KEGG" id="psil:PMA3_29455"/>
<dbReference type="EMBL" id="CP014870">
    <property type="protein sequence ID" value="ANJ59072.1"/>
    <property type="molecule type" value="Genomic_DNA"/>
</dbReference>
<dbReference type="RefSeq" id="WP_064680431.1">
    <property type="nucleotide sequence ID" value="NZ_CP014870.1"/>
</dbReference>
<dbReference type="Proteomes" id="UP000078354">
    <property type="component" value="Chromosome"/>
</dbReference>
<dbReference type="InterPro" id="IPR021719">
    <property type="entry name" value="Prot_inh_I78"/>
</dbReference>
<dbReference type="Gene3D" id="3.30.10.10">
    <property type="entry name" value="Trypsin Inhibitor V, subunit A"/>
    <property type="match status" value="1"/>
</dbReference>
<keyword evidence="2" id="KW-1185">Reference proteome</keyword>
<dbReference type="OrthoDB" id="6970881at2"/>
<accession>A0A191Z1M8</accession>
<organism evidence="1 2">
    <name type="scientific">Pseudomonas silesiensis</name>
    <dbReference type="NCBI Taxonomy" id="1853130"/>
    <lineage>
        <taxon>Bacteria</taxon>
        <taxon>Pseudomonadati</taxon>
        <taxon>Pseudomonadota</taxon>
        <taxon>Gammaproteobacteria</taxon>
        <taxon>Pseudomonadales</taxon>
        <taxon>Pseudomonadaceae</taxon>
        <taxon>Pseudomonas</taxon>
    </lineage>
</organism>
<sequence>MPDYSDQCDVSVAQYTLGQKCTPELLDEVRALANGAPVRATGPTYPSTFDLRPRRINLHSNADGIIVSINCG</sequence>
<dbReference type="AlphaFoldDB" id="A0A191Z1M8"/>
<evidence type="ECO:0000313" key="1">
    <source>
        <dbReference type="EMBL" id="ANJ59072.1"/>
    </source>
</evidence>